<dbReference type="InterPro" id="IPR027417">
    <property type="entry name" value="P-loop_NTPase"/>
</dbReference>
<dbReference type="GO" id="GO:0005737">
    <property type="term" value="C:cytoplasm"/>
    <property type="evidence" value="ECO:0007669"/>
    <property type="project" value="TreeGrafter"/>
</dbReference>
<evidence type="ECO:0000256" key="7">
    <source>
        <dbReference type="SAM" id="Phobius"/>
    </source>
</evidence>
<dbReference type="GO" id="GO:0005524">
    <property type="term" value="F:ATP binding"/>
    <property type="evidence" value="ECO:0007669"/>
    <property type="project" value="UniProtKB-KW"/>
</dbReference>
<dbReference type="EMBL" id="MFGA01000020">
    <property type="protein sequence ID" value="OGF20776.1"/>
    <property type="molecule type" value="Genomic_DNA"/>
</dbReference>
<keyword evidence="1 5" id="KW-0677">Repeat</keyword>
<sequence>MPNNFLNCAACAGSGKIGGGKCLSCHGLGMGIYRDKKFLYWNKIITNQELEKKKAEKFLKLFLNGISFVFSVLATLLLLWQIVENSFFGQIFTLSFWISGSPVVTLFLVSLLVDAYLIYRFSEEIAQKAKIEKKEYQDKEGEKKEEVMETLPSDWVSVRDLSSKIKINVADTFTFDAQKAVEDAFFVATKFNHGKILPLHLFIALLFSKKAAIVFGRLGVNLKEMQEKLGRQISSVGELLAEGQESVFSEELIQLFFDGYFEAYNSRREQIDIAELLLVVSRSNPIIQELLYEYEVDLDKLKNVVEWLRISEFLRKRWQKTRTLARLKPGGTMSRAMTAVATPYLDRFSQDYTMMAKYGYFAPCLGREKEIEEIFRIIEGGRQSVILIGNPGIGKSAILEGIAQRMVEEDVPKILQDKRLVNLNIGQLVAGATASEVQKRLLMICDEIARAGNIILCIQDIEGMIGITSGDKESIDLSRVLADELSQGYFFAIASARSGVYGQYIENSSLGAVLQKVTIEEPDTNGAIQILEGKAGAIEYQNKVVFSYDAISKAVILSGRYLHDRYLPEKAIEIMREVAHYAAGKRGVGTIVVGEDVAEVIAQKTKIPVTAVNEVESEKLLRLEEEMHKRVIGQEEAIKMIAAALRRARAEIREAKRPIANFLFLGPTGVGKTETAKTVSEVYFGDERNMIRLDMSEYQDQASIYRLIGAPAGNSAGLLTEAVRKNPFTLVLLDEIEKSHPDILNVFLQVMDDGRLTDNLGRTVDFTNVILIATSNAGSPAIQDGIKQGLTIEAVKEQLINTELKPYFRPEFLNRFDGIVVYRPLTSPEIEQIAGLMLAKIGKQLENKRGIVLEVTGEAVRELAAAGFDPAFGARPLRRVIQEKVEDGLTNLILTKKIERRDKVILEVGGNFRIEKGRVL</sequence>
<evidence type="ECO:0000259" key="8">
    <source>
        <dbReference type="PROSITE" id="PS51903"/>
    </source>
</evidence>
<proteinExistence type="predicted"/>
<dbReference type="Pfam" id="PF02861">
    <property type="entry name" value="Clp_N"/>
    <property type="match status" value="1"/>
</dbReference>
<dbReference type="Gene3D" id="3.40.50.300">
    <property type="entry name" value="P-loop containing nucleotide triphosphate hydrolases"/>
    <property type="match status" value="2"/>
</dbReference>
<dbReference type="GO" id="GO:0016887">
    <property type="term" value="F:ATP hydrolysis activity"/>
    <property type="evidence" value="ECO:0007669"/>
    <property type="project" value="InterPro"/>
</dbReference>
<name>A0A1F5S2A7_9BACT</name>
<evidence type="ECO:0000256" key="4">
    <source>
        <dbReference type="ARBA" id="ARBA00023186"/>
    </source>
</evidence>
<keyword evidence="4" id="KW-0143">Chaperone</keyword>
<dbReference type="InterPro" id="IPR004176">
    <property type="entry name" value="Clp_R_N"/>
</dbReference>
<dbReference type="Pfam" id="PF00004">
    <property type="entry name" value="AAA"/>
    <property type="match status" value="1"/>
</dbReference>
<dbReference type="InterPro" id="IPR019489">
    <property type="entry name" value="Clp_ATPase_C"/>
</dbReference>
<protein>
    <recommendedName>
        <fullName evidence="8">Clp R domain-containing protein</fullName>
    </recommendedName>
</protein>
<evidence type="ECO:0000256" key="1">
    <source>
        <dbReference type="ARBA" id="ARBA00022737"/>
    </source>
</evidence>
<keyword evidence="7" id="KW-0812">Transmembrane</keyword>
<dbReference type="CDD" id="cd19499">
    <property type="entry name" value="RecA-like_ClpB_Hsp104-like"/>
    <property type="match status" value="1"/>
</dbReference>
<accession>A0A1F5S2A7</accession>
<feature type="transmembrane region" description="Helical" evidence="7">
    <location>
        <begin position="199"/>
        <end position="220"/>
    </location>
</feature>
<dbReference type="Gene3D" id="1.10.8.60">
    <property type="match status" value="2"/>
</dbReference>
<dbReference type="Gene3D" id="1.10.1780.10">
    <property type="entry name" value="Clp, N-terminal domain"/>
    <property type="match status" value="1"/>
</dbReference>
<dbReference type="PRINTS" id="PR00300">
    <property type="entry name" value="CLPPROTEASEA"/>
</dbReference>
<dbReference type="InterPro" id="IPR003593">
    <property type="entry name" value="AAA+_ATPase"/>
</dbReference>
<evidence type="ECO:0000256" key="3">
    <source>
        <dbReference type="ARBA" id="ARBA00022840"/>
    </source>
</evidence>
<dbReference type="SUPFAM" id="SSF52540">
    <property type="entry name" value="P-loop containing nucleoside triphosphate hydrolases"/>
    <property type="match status" value="2"/>
</dbReference>
<feature type="domain" description="Clp R" evidence="8">
    <location>
        <begin position="170"/>
        <end position="311"/>
    </location>
</feature>
<feature type="transmembrane region" description="Helical" evidence="7">
    <location>
        <begin position="94"/>
        <end position="119"/>
    </location>
</feature>
<dbReference type="InterPro" id="IPR041546">
    <property type="entry name" value="ClpA/ClpB_AAA_lid"/>
</dbReference>
<dbReference type="InterPro" id="IPR003959">
    <property type="entry name" value="ATPase_AAA_core"/>
</dbReference>
<dbReference type="Proteomes" id="UP000177407">
    <property type="component" value="Unassembled WGS sequence"/>
</dbReference>
<dbReference type="InterPro" id="IPR001270">
    <property type="entry name" value="ClpA/B"/>
</dbReference>
<dbReference type="Pfam" id="PF10431">
    <property type="entry name" value="ClpB_D2-small"/>
    <property type="match status" value="1"/>
</dbReference>
<keyword evidence="7" id="KW-0472">Membrane</keyword>
<keyword evidence="3" id="KW-0067">ATP-binding</keyword>
<evidence type="ECO:0000313" key="9">
    <source>
        <dbReference type="EMBL" id="OGF20776.1"/>
    </source>
</evidence>
<dbReference type="InterPro" id="IPR036628">
    <property type="entry name" value="Clp_N_dom_sf"/>
</dbReference>
<dbReference type="Pfam" id="PF07724">
    <property type="entry name" value="AAA_2"/>
    <property type="match status" value="1"/>
</dbReference>
<dbReference type="SMART" id="SM01086">
    <property type="entry name" value="ClpB_D2-small"/>
    <property type="match status" value="1"/>
</dbReference>
<keyword evidence="7" id="KW-1133">Transmembrane helix</keyword>
<keyword evidence="6" id="KW-0175">Coiled coil</keyword>
<feature type="transmembrane region" description="Helical" evidence="7">
    <location>
        <begin position="61"/>
        <end position="82"/>
    </location>
</feature>
<dbReference type="PROSITE" id="PS51903">
    <property type="entry name" value="CLP_R"/>
    <property type="match status" value="1"/>
</dbReference>
<dbReference type="SUPFAM" id="SSF81923">
    <property type="entry name" value="Double Clp-N motif"/>
    <property type="match status" value="1"/>
</dbReference>
<dbReference type="InterPro" id="IPR050130">
    <property type="entry name" value="ClpA_ClpB"/>
</dbReference>
<dbReference type="GO" id="GO:0034605">
    <property type="term" value="P:cellular response to heat"/>
    <property type="evidence" value="ECO:0007669"/>
    <property type="project" value="TreeGrafter"/>
</dbReference>
<dbReference type="PANTHER" id="PTHR11638">
    <property type="entry name" value="ATP-DEPENDENT CLP PROTEASE"/>
    <property type="match status" value="1"/>
</dbReference>
<evidence type="ECO:0000256" key="2">
    <source>
        <dbReference type="ARBA" id="ARBA00022741"/>
    </source>
</evidence>
<organism evidence="9 10">
    <name type="scientific">Candidatus Falkowbacteria bacterium RIFOXYA2_FULL_38_12</name>
    <dbReference type="NCBI Taxonomy" id="1797993"/>
    <lineage>
        <taxon>Bacteria</taxon>
        <taxon>Candidatus Falkowiibacteriota</taxon>
    </lineage>
</organism>
<reference evidence="9 10" key="1">
    <citation type="journal article" date="2016" name="Nat. Commun.">
        <title>Thousands of microbial genomes shed light on interconnected biogeochemical processes in an aquifer system.</title>
        <authorList>
            <person name="Anantharaman K."/>
            <person name="Brown C.T."/>
            <person name="Hug L.A."/>
            <person name="Sharon I."/>
            <person name="Castelle C.J."/>
            <person name="Probst A.J."/>
            <person name="Thomas B.C."/>
            <person name="Singh A."/>
            <person name="Wilkins M.J."/>
            <person name="Karaoz U."/>
            <person name="Brodie E.L."/>
            <person name="Williams K.H."/>
            <person name="Hubbard S.S."/>
            <person name="Banfield J.F."/>
        </authorList>
    </citation>
    <scope>NUCLEOTIDE SEQUENCE [LARGE SCALE GENOMIC DNA]</scope>
</reference>
<dbReference type="Pfam" id="PF17871">
    <property type="entry name" value="AAA_lid_9"/>
    <property type="match status" value="1"/>
</dbReference>
<evidence type="ECO:0000256" key="6">
    <source>
        <dbReference type="SAM" id="Coils"/>
    </source>
</evidence>
<dbReference type="SMART" id="SM00382">
    <property type="entry name" value="AAA"/>
    <property type="match status" value="2"/>
</dbReference>
<gene>
    <name evidence="9" type="ORF">A2257_03335</name>
</gene>
<dbReference type="PANTHER" id="PTHR11638:SF18">
    <property type="entry name" value="HEAT SHOCK PROTEIN 104"/>
    <property type="match status" value="1"/>
</dbReference>
<feature type="coiled-coil region" evidence="6">
    <location>
        <begin position="119"/>
        <end position="146"/>
    </location>
</feature>
<comment type="caution">
    <text evidence="9">The sequence shown here is derived from an EMBL/GenBank/DDBJ whole genome shotgun (WGS) entry which is preliminary data.</text>
</comment>
<dbReference type="AlphaFoldDB" id="A0A1F5S2A7"/>
<evidence type="ECO:0000313" key="10">
    <source>
        <dbReference type="Proteomes" id="UP000177407"/>
    </source>
</evidence>
<evidence type="ECO:0000256" key="5">
    <source>
        <dbReference type="PROSITE-ProRule" id="PRU01251"/>
    </source>
</evidence>
<dbReference type="FunFam" id="3.40.50.300:FF:000025">
    <property type="entry name" value="ATP-dependent Clp protease subunit"/>
    <property type="match status" value="1"/>
</dbReference>
<keyword evidence="2" id="KW-0547">Nucleotide-binding</keyword>